<comment type="similarity">
    <text evidence="1">Belongs to the bacterial sugar transferase family.</text>
</comment>
<accession>A0AB36I5N3</accession>
<evidence type="ECO:0000259" key="2">
    <source>
        <dbReference type="Pfam" id="PF02397"/>
    </source>
</evidence>
<evidence type="ECO:0000313" key="4">
    <source>
        <dbReference type="Proteomes" id="UP000186091"/>
    </source>
</evidence>
<comment type="caution">
    <text evidence="3">The sequence shown here is derived from an EMBL/GenBank/DDBJ whole genome shotgun (WGS) entry which is preliminary data.</text>
</comment>
<proteinExistence type="inferred from homology"/>
<name>A0AB36I5N3_CORGT</name>
<dbReference type="PANTHER" id="PTHR30576">
    <property type="entry name" value="COLANIC BIOSYNTHESIS UDP-GLUCOSE LIPID CARRIER TRANSFERASE"/>
    <property type="match status" value="1"/>
</dbReference>
<dbReference type="Proteomes" id="UP000186091">
    <property type="component" value="Unassembled WGS sequence"/>
</dbReference>
<evidence type="ECO:0000256" key="1">
    <source>
        <dbReference type="ARBA" id="ARBA00006464"/>
    </source>
</evidence>
<reference evidence="3 4" key="1">
    <citation type="submission" date="2015-12" db="EMBL/GenBank/DDBJ databases">
        <title>Genome sequence of Corynebacterium AS 1.542.</title>
        <authorList>
            <person name="Yang J."/>
            <person name="Yang S."/>
        </authorList>
    </citation>
    <scope>NUCLEOTIDE SEQUENCE [LARGE SCALE GENOMIC DNA]</scope>
    <source>
        <strain evidence="3 4">AS 1.542</strain>
    </source>
</reference>
<dbReference type="PANTHER" id="PTHR30576:SF8">
    <property type="entry name" value="UNDECAPRENYL-PHOSPHATE GALACTOSE PHOSPHOTRANSFERASE"/>
    <property type="match status" value="1"/>
</dbReference>
<dbReference type="AlphaFoldDB" id="A0AB36I5N3"/>
<dbReference type="GO" id="GO:0016780">
    <property type="term" value="F:phosphotransferase activity, for other substituted phosphate groups"/>
    <property type="evidence" value="ECO:0007669"/>
    <property type="project" value="TreeGrafter"/>
</dbReference>
<dbReference type="Pfam" id="PF02397">
    <property type="entry name" value="Bac_transf"/>
    <property type="match status" value="1"/>
</dbReference>
<keyword evidence="3" id="KW-0808">Transferase</keyword>
<dbReference type="EMBL" id="LOQT01000026">
    <property type="protein sequence ID" value="OKX78189.1"/>
    <property type="molecule type" value="Genomic_DNA"/>
</dbReference>
<protein>
    <submittedName>
        <fullName evidence="3">UDP-galactose phosphate transferase</fullName>
    </submittedName>
</protein>
<organism evidence="3 4">
    <name type="scientific">Corynebacterium glutamicum</name>
    <name type="common">Brevibacterium saccharolyticum</name>
    <dbReference type="NCBI Taxonomy" id="1718"/>
    <lineage>
        <taxon>Bacteria</taxon>
        <taxon>Bacillati</taxon>
        <taxon>Actinomycetota</taxon>
        <taxon>Actinomycetes</taxon>
        <taxon>Mycobacteriales</taxon>
        <taxon>Corynebacteriaceae</taxon>
        <taxon>Corynebacterium</taxon>
    </lineage>
</organism>
<dbReference type="RefSeq" id="WP_003855454.1">
    <property type="nucleotide sequence ID" value="NZ_JAAOYN010000001.1"/>
</dbReference>
<sequence>MKSKLKSYDVVKRAIDIAVSGVGLIISAPIQLATAAVVLKTHGQPILFRQKRPGKDGVVFEMVKFRTMLEPNAKQVTDEERLTKVGRFLRATSLDELPSLWNVFKGDMSLVGPRPLLVSYLEHYTSEQARRHEVRPGITGLAQVNGRNSISWDERFKMDVEYVDSRNLVLDIKILIATFKSVFRSEGISHSGHATMPKFYGENVQ</sequence>
<dbReference type="InterPro" id="IPR003362">
    <property type="entry name" value="Bact_transf"/>
</dbReference>
<gene>
    <name evidence="3" type="ORF">AUP69_12230</name>
</gene>
<feature type="domain" description="Bacterial sugar transferase" evidence="2">
    <location>
        <begin position="12"/>
        <end position="183"/>
    </location>
</feature>
<evidence type="ECO:0000313" key="3">
    <source>
        <dbReference type="EMBL" id="OKX78189.1"/>
    </source>
</evidence>